<sequence>MKIVVAVKQVPNTDNVAIDPITHNLVRSNDNKMNKYDKHALETAFEIAADNGDEVIAISMGPNQAKEVLIEAVAMGATKGILLSDRKFAGSDTLATAYVLAQAVAKLTDVRLVIFGQQAIDADTGQVGPLVATQLAWSQLTYLSEIMTVGSETLSAKRNLGTVSQAITVSYPAVLTISDLANEPRYLSAHRLMTMDDDAIITWSATDLVADDERIGMAGSPSAVRAIVEPEQAGRQGNVIEGSAVEQVLAILKSEGMIG</sequence>
<evidence type="ECO:0000313" key="3">
    <source>
        <dbReference type="EMBL" id="TYC50801.1"/>
    </source>
</evidence>
<proteinExistence type="predicted"/>
<feature type="domain" description="Electron transfer flavoprotein alpha/beta-subunit N-terminal" evidence="2">
    <location>
        <begin position="22"/>
        <end position="212"/>
    </location>
</feature>
<protein>
    <recommendedName>
        <fullName evidence="1">Electron transfer flavoprotein small subunit</fullName>
    </recommendedName>
</protein>
<evidence type="ECO:0000313" key="4">
    <source>
        <dbReference type="Proteomes" id="UP000371977"/>
    </source>
</evidence>
<reference evidence="3 4" key="1">
    <citation type="submission" date="2019-01" db="EMBL/GenBank/DDBJ databases">
        <title>Weissella sp. nov., a novel lactic acid bacterium isolated from animal feces.</title>
        <authorList>
            <person name="Wang L.-T."/>
        </authorList>
    </citation>
    <scope>NUCLEOTIDE SEQUENCE [LARGE SCALE GENOMIC DNA]</scope>
    <source>
        <strain evidence="3 4">8H-2</strain>
    </source>
</reference>
<dbReference type="RefSeq" id="WP_148621709.1">
    <property type="nucleotide sequence ID" value="NZ_SDGZ01000004.1"/>
</dbReference>
<gene>
    <name evidence="3" type="ORF">ESZ50_00870</name>
</gene>
<dbReference type="PANTHER" id="PTHR21294:SF17">
    <property type="entry name" value="PROTEIN FIXA"/>
    <property type="match status" value="1"/>
</dbReference>
<dbReference type="InterPro" id="IPR012255">
    <property type="entry name" value="ETF_b"/>
</dbReference>
<dbReference type="PANTHER" id="PTHR21294">
    <property type="entry name" value="ELECTRON TRANSFER FLAVOPROTEIN BETA-SUBUNIT"/>
    <property type="match status" value="1"/>
</dbReference>
<name>A0A6C2C9P2_9LACO</name>
<dbReference type="Pfam" id="PF01012">
    <property type="entry name" value="ETF"/>
    <property type="match status" value="1"/>
</dbReference>
<dbReference type="EMBL" id="SDGZ01000004">
    <property type="protein sequence ID" value="TYC50801.1"/>
    <property type="molecule type" value="Genomic_DNA"/>
</dbReference>
<dbReference type="GO" id="GO:0009055">
    <property type="term" value="F:electron transfer activity"/>
    <property type="evidence" value="ECO:0007669"/>
    <property type="project" value="InterPro"/>
</dbReference>
<dbReference type="InterPro" id="IPR014730">
    <property type="entry name" value="ETF_a/b_N"/>
</dbReference>
<dbReference type="InterPro" id="IPR014729">
    <property type="entry name" value="Rossmann-like_a/b/a_fold"/>
</dbReference>
<dbReference type="Proteomes" id="UP000371977">
    <property type="component" value="Unassembled WGS sequence"/>
</dbReference>
<dbReference type="PIRSF" id="PIRSF000090">
    <property type="entry name" value="Beta-ETF"/>
    <property type="match status" value="1"/>
</dbReference>
<dbReference type="InterPro" id="IPR033948">
    <property type="entry name" value="ETF_beta_N"/>
</dbReference>
<dbReference type="CDD" id="cd01714">
    <property type="entry name" value="ETF_beta"/>
    <property type="match status" value="1"/>
</dbReference>
<comment type="caution">
    <text evidence="3">The sequence shown here is derived from an EMBL/GenBank/DDBJ whole genome shotgun (WGS) entry which is preliminary data.</text>
</comment>
<dbReference type="Gene3D" id="3.40.50.620">
    <property type="entry name" value="HUPs"/>
    <property type="match status" value="1"/>
</dbReference>
<evidence type="ECO:0000259" key="2">
    <source>
        <dbReference type="SMART" id="SM00893"/>
    </source>
</evidence>
<dbReference type="OrthoDB" id="9804960at2"/>
<organism evidence="3 4">
    <name type="scientific">Weissella muntiaci</name>
    <dbReference type="NCBI Taxonomy" id="2508881"/>
    <lineage>
        <taxon>Bacteria</taxon>
        <taxon>Bacillati</taxon>
        <taxon>Bacillota</taxon>
        <taxon>Bacilli</taxon>
        <taxon>Lactobacillales</taxon>
        <taxon>Lactobacillaceae</taxon>
        <taxon>Weissella</taxon>
    </lineage>
</organism>
<keyword evidence="4" id="KW-1185">Reference proteome</keyword>
<dbReference type="SMART" id="SM00893">
    <property type="entry name" value="ETF"/>
    <property type="match status" value="1"/>
</dbReference>
<accession>A0A6C2C9P2</accession>
<evidence type="ECO:0000256" key="1">
    <source>
        <dbReference type="ARBA" id="ARBA00042002"/>
    </source>
</evidence>
<dbReference type="SUPFAM" id="SSF52402">
    <property type="entry name" value="Adenine nucleotide alpha hydrolases-like"/>
    <property type="match status" value="1"/>
</dbReference>
<dbReference type="AlphaFoldDB" id="A0A6C2C9P2"/>